<evidence type="ECO:0000256" key="1">
    <source>
        <dbReference type="SAM" id="MobiDB-lite"/>
    </source>
</evidence>
<dbReference type="EMBL" id="MK174290">
    <property type="protein sequence ID" value="QBZ80750.1"/>
    <property type="molecule type" value="Genomic_DNA"/>
</dbReference>
<name>A0A4D6EFV0_9VIRU</name>
<sequence>MGLCFTANDWHWSDPVVECVARVDIDQAPDPAGGDDTCIKAMPTTAAPRTATARSSFAATWPPGARRPISWRALSCSGAAHSTPASASLSSGNRPGHARH</sequence>
<gene>
    <name evidence="2" type="ORF">pclt_cds_152</name>
</gene>
<protein>
    <submittedName>
        <fullName evidence="2">Uncharacterized protein</fullName>
    </submittedName>
</protein>
<evidence type="ECO:0000313" key="3">
    <source>
        <dbReference type="Proteomes" id="UP001237152"/>
    </source>
</evidence>
<reference evidence="2" key="1">
    <citation type="journal article" date="2019" name="Front. Microbiol.">
        <title>Pandoravirus Celtis Illustrates the Microevolution Processes at Work in the Giant Pandoraviridae Genomes.</title>
        <authorList>
            <person name="Legendre M."/>
            <person name="Alempic J.M."/>
            <person name="Philippe N."/>
            <person name="Lartigue A."/>
            <person name="Jeudy S."/>
            <person name="Poirot O."/>
            <person name="Ta N.T."/>
            <person name="Nin S."/>
            <person name="Coute Y."/>
            <person name="Abergel C."/>
            <person name="Claverie J.M."/>
        </authorList>
    </citation>
    <scope>NUCLEOTIDE SEQUENCE</scope>
</reference>
<feature type="region of interest" description="Disordered" evidence="1">
    <location>
        <begin position="80"/>
        <end position="100"/>
    </location>
</feature>
<dbReference type="Proteomes" id="UP001237152">
    <property type="component" value="Segment"/>
</dbReference>
<evidence type="ECO:0000313" key="2">
    <source>
        <dbReference type="EMBL" id="QBZ80750.1"/>
    </source>
</evidence>
<proteinExistence type="predicted"/>
<feature type="compositionally biased region" description="Polar residues" evidence="1">
    <location>
        <begin position="83"/>
        <end position="93"/>
    </location>
</feature>
<organism evidence="2 3">
    <name type="scientific">Pandoravirus celtis</name>
    <dbReference type="NCBI Taxonomy" id="2568002"/>
    <lineage>
        <taxon>Viruses</taxon>
        <taxon>Pandoravirus</taxon>
    </lineage>
</organism>
<accession>A0A4D6EFV0</accession>